<comment type="subcellular location">
    <subcellularLocation>
        <location evidence="1">Secreted</location>
    </subcellularLocation>
</comment>
<evidence type="ECO:0000256" key="1">
    <source>
        <dbReference type="ARBA" id="ARBA00004613"/>
    </source>
</evidence>
<dbReference type="SUPFAM" id="SSF49842">
    <property type="entry name" value="TNF-like"/>
    <property type="match status" value="1"/>
</dbReference>
<dbReference type="InterPro" id="IPR008983">
    <property type="entry name" value="Tumour_necrosis_fac-like_dom"/>
</dbReference>
<comment type="caution">
    <text evidence="5">The sequence shown here is derived from an EMBL/GenBank/DDBJ whole genome shotgun (WGS) entry which is preliminary data.</text>
</comment>
<dbReference type="Proteomes" id="UP000683360">
    <property type="component" value="Unassembled WGS sequence"/>
</dbReference>
<dbReference type="PRINTS" id="PR00007">
    <property type="entry name" value="COMPLEMNTC1Q"/>
</dbReference>
<keyword evidence="3" id="KW-0732">Signal</keyword>
<evidence type="ECO:0000313" key="6">
    <source>
        <dbReference type="Proteomes" id="UP000683360"/>
    </source>
</evidence>
<dbReference type="OrthoDB" id="6104610at2759"/>
<dbReference type="AlphaFoldDB" id="A0A8S3QRD8"/>
<evidence type="ECO:0000259" key="4">
    <source>
        <dbReference type="PROSITE" id="PS50871"/>
    </source>
</evidence>
<dbReference type="Gene3D" id="2.60.120.40">
    <property type="match status" value="1"/>
</dbReference>
<dbReference type="InterPro" id="IPR001073">
    <property type="entry name" value="C1q_dom"/>
</dbReference>
<keyword evidence="2" id="KW-0964">Secreted</keyword>
<gene>
    <name evidence="5" type="ORF">MEDL_12426</name>
</gene>
<dbReference type="PANTHER" id="PTHR22923:SF116">
    <property type="entry name" value="C1Q DOMAIN-CONTAINING PROTEIN"/>
    <property type="match status" value="1"/>
</dbReference>
<evidence type="ECO:0000256" key="2">
    <source>
        <dbReference type="ARBA" id="ARBA00022525"/>
    </source>
</evidence>
<reference evidence="5" key="1">
    <citation type="submission" date="2021-03" db="EMBL/GenBank/DDBJ databases">
        <authorList>
            <person name="Bekaert M."/>
        </authorList>
    </citation>
    <scope>NUCLEOTIDE SEQUENCE</scope>
</reference>
<keyword evidence="6" id="KW-1185">Reference proteome</keyword>
<dbReference type="Pfam" id="PF00386">
    <property type="entry name" value="C1q"/>
    <property type="match status" value="1"/>
</dbReference>
<name>A0A8S3QRD8_MYTED</name>
<sequence>MGSNKQKKIQGSVNLQIEAGRFVTNDYADMTLGFQTNIIANSRTEKIERYMDIGHLINTDHNSFKTTESVLVHLNKNDDVWLQTDDAKNLDSTGIQSASDCPAIAFMTTLKKTLTHIQSGVQLKFDNVILNSGNAFNSFHGNFVAPRTGTYFFTYTITGTAHSWIYIRLLRNGLDIGHLINPDHNSFFKTTESVLVHLNKNDDVWLQTDDAKNLDSTGIQSGPYHLESHFAGFLLFCS</sequence>
<dbReference type="PROSITE" id="PS50871">
    <property type="entry name" value="C1Q"/>
    <property type="match status" value="1"/>
</dbReference>
<proteinExistence type="predicted"/>
<evidence type="ECO:0000313" key="5">
    <source>
        <dbReference type="EMBL" id="CAG2197526.1"/>
    </source>
</evidence>
<dbReference type="SMART" id="SM00110">
    <property type="entry name" value="C1Q"/>
    <property type="match status" value="1"/>
</dbReference>
<evidence type="ECO:0000256" key="3">
    <source>
        <dbReference type="ARBA" id="ARBA00022729"/>
    </source>
</evidence>
<organism evidence="5 6">
    <name type="scientific">Mytilus edulis</name>
    <name type="common">Blue mussel</name>
    <dbReference type="NCBI Taxonomy" id="6550"/>
    <lineage>
        <taxon>Eukaryota</taxon>
        <taxon>Metazoa</taxon>
        <taxon>Spiralia</taxon>
        <taxon>Lophotrochozoa</taxon>
        <taxon>Mollusca</taxon>
        <taxon>Bivalvia</taxon>
        <taxon>Autobranchia</taxon>
        <taxon>Pteriomorphia</taxon>
        <taxon>Mytilida</taxon>
        <taxon>Mytiloidea</taxon>
        <taxon>Mytilidae</taxon>
        <taxon>Mytilinae</taxon>
        <taxon>Mytilus</taxon>
    </lineage>
</organism>
<dbReference type="GO" id="GO:0005576">
    <property type="term" value="C:extracellular region"/>
    <property type="evidence" value="ECO:0007669"/>
    <property type="project" value="UniProtKB-SubCell"/>
</dbReference>
<accession>A0A8S3QRD8</accession>
<dbReference type="PANTHER" id="PTHR22923">
    <property type="entry name" value="CEREBELLIN-RELATED"/>
    <property type="match status" value="1"/>
</dbReference>
<dbReference type="InterPro" id="IPR050822">
    <property type="entry name" value="Cerebellin_Synaptic_Org"/>
</dbReference>
<dbReference type="EMBL" id="CAJPWZ010000650">
    <property type="protein sequence ID" value="CAG2197526.1"/>
    <property type="molecule type" value="Genomic_DNA"/>
</dbReference>
<feature type="domain" description="C1q" evidence="4">
    <location>
        <begin position="99"/>
        <end position="238"/>
    </location>
</feature>
<protein>
    <submittedName>
        <fullName evidence="5">C1QL</fullName>
    </submittedName>
</protein>